<dbReference type="PANTHER" id="PTHR43280:SF28">
    <property type="entry name" value="HTH-TYPE TRANSCRIPTIONAL ACTIVATOR RHAS"/>
    <property type="match status" value="1"/>
</dbReference>
<comment type="caution">
    <text evidence="6">The sequence shown here is derived from an EMBL/GenBank/DDBJ whole genome shotgun (WGS) entry which is preliminary data.</text>
</comment>
<name>A0ABW6KAZ5_9BACI</name>
<feature type="domain" description="HTH araC/xylS-type" evidence="4">
    <location>
        <begin position="142"/>
        <end position="241"/>
    </location>
</feature>
<keyword evidence="7" id="KW-1185">Reference proteome</keyword>
<feature type="domain" description="Fe/B12 periplasmic-binding" evidence="5">
    <location>
        <begin position="246"/>
        <end position="506"/>
    </location>
</feature>
<dbReference type="SUPFAM" id="SSF53807">
    <property type="entry name" value="Helical backbone' metal receptor"/>
    <property type="match status" value="1"/>
</dbReference>
<reference evidence="6 7" key="1">
    <citation type="submission" date="2024-08" db="EMBL/GenBank/DDBJ databases">
        <title>Two novel Cytobacillus novel species.</title>
        <authorList>
            <person name="Liu G."/>
        </authorList>
    </citation>
    <scope>NUCLEOTIDE SEQUENCE [LARGE SCALE GENOMIC DNA]</scope>
    <source>
        <strain evidence="6 7">FJAT-54145</strain>
    </source>
</reference>
<evidence type="ECO:0000313" key="7">
    <source>
        <dbReference type="Proteomes" id="UP001601059"/>
    </source>
</evidence>
<dbReference type="EMBL" id="JBIACK010000001">
    <property type="protein sequence ID" value="MFE8700095.1"/>
    <property type="molecule type" value="Genomic_DNA"/>
</dbReference>
<keyword evidence="1" id="KW-0805">Transcription regulation</keyword>
<dbReference type="InterPro" id="IPR002491">
    <property type="entry name" value="ABC_transptr_periplasmic_BD"/>
</dbReference>
<dbReference type="RefSeq" id="WP_389358852.1">
    <property type="nucleotide sequence ID" value="NZ_JBIACK010000001.1"/>
</dbReference>
<keyword evidence="2" id="KW-0238">DNA-binding</keyword>
<gene>
    <name evidence="6" type="ORF">ACFYKX_05590</name>
</gene>
<dbReference type="Gene3D" id="1.10.10.60">
    <property type="entry name" value="Homeodomain-like"/>
    <property type="match status" value="2"/>
</dbReference>
<protein>
    <submittedName>
        <fullName evidence="6">AraC family transcriptional regulator</fullName>
    </submittedName>
</protein>
<evidence type="ECO:0000256" key="2">
    <source>
        <dbReference type="ARBA" id="ARBA00023125"/>
    </source>
</evidence>
<dbReference type="SUPFAM" id="SSF46689">
    <property type="entry name" value="Homeodomain-like"/>
    <property type="match status" value="2"/>
</dbReference>
<sequence>MFESQCVPFENGKISVLKIREGEVDEINSKQFNHLIYIASGRGQLLREGKQIPIVEGKGFWVSGENVIISNSPNLLTVYCLQIKGLPSVPLADQSPAKAVSLWEEAINLQKGQSFSERCRYQAAVWNLLSFMTDQTEVDRIEETMEMIKNHLSTPFSVTELAGKAGMSPTYFSRTFKKRVGMTPKEFLIVERIKVAKKLMVQNKGVTTKDVAIQVGLQDEFYFSRLFKKKEGVAPSIFMKRSKERFAVVSQMFLQDHFLSLGIRPVVAPAYPTVFPSSNGVPSYLEKKLEGTLLLNAEKTFLPEEILQVQADWIIKTPLHNGQLQSILLSHQQKVVQIPFKAGWNEYLREIALLIGEEGKVVAIEKEIDSLENKVKNDLSPMLKKGSWAVIWIRQNEIRLYGRKNHAFFDLFYQILGFEPHPELPEEGYQKISLEQLASLNSDKLLILWSQETDVWRVAQNKEWQNIRAVANGEVYYPKSYDWDPWGPLGRKNMLHNFSTSLESSKLVY</sequence>
<dbReference type="Pfam" id="PF01497">
    <property type="entry name" value="Peripla_BP_2"/>
    <property type="match status" value="1"/>
</dbReference>
<dbReference type="Gene3D" id="3.40.50.1980">
    <property type="entry name" value="Nitrogenase molybdenum iron protein domain"/>
    <property type="match status" value="2"/>
</dbReference>
<dbReference type="PANTHER" id="PTHR43280">
    <property type="entry name" value="ARAC-FAMILY TRANSCRIPTIONAL REGULATOR"/>
    <property type="match status" value="1"/>
</dbReference>
<evidence type="ECO:0000313" key="6">
    <source>
        <dbReference type="EMBL" id="MFE8700095.1"/>
    </source>
</evidence>
<evidence type="ECO:0000256" key="1">
    <source>
        <dbReference type="ARBA" id="ARBA00023015"/>
    </source>
</evidence>
<dbReference type="SMART" id="SM00342">
    <property type="entry name" value="HTH_ARAC"/>
    <property type="match status" value="1"/>
</dbReference>
<dbReference type="Proteomes" id="UP001601059">
    <property type="component" value="Unassembled WGS sequence"/>
</dbReference>
<dbReference type="InterPro" id="IPR018060">
    <property type="entry name" value="HTH_AraC"/>
</dbReference>
<evidence type="ECO:0000259" key="5">
    <source>
        <dbReference type="PROSITE" id="PS50983"/>
    </source>
</evidence>
<dbReference type="InterPro" id="IPR009057">
    <property type="entry name" value="Homeodomain-like_sf"/>
</dbReference>
<organism evidence="6 7">
    <name type="scientific">Cytobacillus spartinae</name>
    <dbReference type="NCBI Taxonomy" id="3299023"/>
    <lineage>
        <taxon>Bacteria</taxon>
        <taxon>Bacillati</taxon>
        <taxon>Bacillota</taxon>
        <taxon>Bacilli</taxon>
        <taxon>Bacillales</taxon>
        <taxon>Bacillaceae</taxon>
        <taxon>Cytobacillus</taxon>
    </lineage>
</organism>
<evidence type="ECO:0000259" key="4">
    <source>
        <dbReference type="PROSITE" id="PS01124"/>
    </source>
</evidence>
<accession>A0ABW6KAZ5</accession>
<dbReference type="PROSITE" id="PS50983">
    <property type="entry name" value="FE_B12_PBP"/>
    <property type="match status" value="1"/>
</dbReference>
<dbReference type="Pfam" id="PF12833">
    <property type="entry name" value="HTH_18"/>
    <property type="match status" value="1"/>
</dbReference>
<keyword evidence="3" id="KW-0804">Transcription</keyword>
<evidence type="ECO:0000256" key="3">
    <source>
        <dbReference type="ARBA" id="ARBA00023163"/>
    </source>
</evidence>
<dbReference type="PROSITE" id="PS01124">
    <property type="entry name" value="HTH_ARAC_FAMILY_2"/>
    <property type="match status" value="1"/>
</dbReference>
<proteinExistence type="predicted"/>